<keyword evidence="10" id="KW-1185">Reference proteome</keyword>
<dbReference type="Pfam" id="PF18785">
    <property type="entry name" value="Inv-AAD"/>
    <property type="match status" value="1"/>
</dbReference>
<dbReference type="GO" id="GO:0006487">
    <property type="term" value="P:protein N-linked glycosylation"/>
    <property type="evidence" value="ECO:0007669"/>
    <property type="project" value="UniProtKB-UniRule"/>
</dbReference>
<dbReference type="GeneID" id="85227536"/>
<evidence type="ECO:0000256" key="4">
    <source>
        <dbReference type="ARBA" id="ARBA00022989"/>
    </source>
</evidence>
<dbReference type="GO" id="GO:0006139">
    <property type="term" value="P:nucleobase-containing compound metabolic process"/>
    <property type="evidence" value="ECO:0007669"/>
    <property type="project" value="UniProtKB-ARBA"/>
</dbReference>
<dbReference type="Gene3D" id="3.40.140.10">
    <property type="entry name" value="Cytidine Deaminase, domain 2"/>
    <property type="match status" value="1"/>
</dbReference>
<feature type="domain" description="CMP/dCMP-type deaminase" evidence="8">
    <location>
        <begin position="428"/>
        <end position="584"/>
    </location>
</feature>
<comment type="pathway">
    <text evidence="6">Protein modification; protein glycosylation.</text>
</comment>
<organism evidence="9 10">
    <name type="scientific">Malassezia japonica</name>
    <dbReference type="NCBI Taxonomy" id="223818"/>
    <lineage>
        <taxon>Eukaryota</taxon>
        <taxon>Fungi</taxon>
        <taxon>Dikarya</taxon>
        <taxon>Basidiomycota</taxon>
        <taxon>Ustilaginomycotina</taxon>
        <taxon>Malasseziomycetes</taxon>
        <taxon>Malasseziales</taxon>
        <taxon>Malasseziaceae</taxon>
        <taxon>Malassezia</taxon>
    </lineage>
</organism>
<evidence type="ECO:0000313" key="10">
    <source>
        <dbReference type="Proteomes" id="UP001217754"/>
    </source>
</evidence>
<dbReference type="PANTHER" id="PTHR11247">
    <property type="entry name" value="PALMITOYL-PROTEIN THIOESTERASE/DOLICHYLDIPHOSPHATASE 1"/>
    <property type="match status" value="1"/>
</dbReference>
<comment type="similarity">
    <text evidence="6">Belongs to the dolichyldiphosphatase family.</text>
</comment>
<evidence type="ECO:0000313" key="9">
    <source>
        <dbReference type="EMBL" id="WFD40894.1"/>
    </source>
</evidence>
<dbReference type="EMBL" id="CP119965">
    <property type="protein sequence ID" value="WFD40894.1"/>
    <property type="molecule type" value="Genomic_DNA"/>
</dbReference>
<feature type="region of interest" description="Disordered" evidence="7">
    <location>
        <begin position="48"/>
        <end position="72"/>
    </location>
</feature>
<dbReference type="AlphaFoldDB" id="A0AAF0F6M9"/>
<accession>A0AAF0F6M9</accession>
<protein>
    <recommendedName>
        <fullName evidence="6">Dolichyldiphosphatase</fullName>
        <ecNumber evidence="6">3.6.1.43</ecNumber>
    </recommendedName>
</protein>
<dbReference type="PANTHER" id="PTHR11247:SF1">
    <property type="entry name" value="DOLICHYLDIPHOSPHATASE 1"/>
    <property type="match status" value="1"/>
</dbReference>
<feature type="region of interest" description="Disordered" evidence="7">
    <location>
        <begin position="1"/>
        <end position="34"/>
    </location>
</feature>
<dbReference type="GO" id="GO:0008610">
    <property type="term" value="P:lipid biosynthetic process"/>
    <property type="evidence" value="ECO:0007669"/>
    <property type="project" value="TreeGrafter"/>
</dbReference>
<feature type="transmembrane region" description="Helical" evidence="6">
    <location>
        <begin position="310"/>
        <end position="332"/>
    </location>
</feature>
<comment type="catalytic activity">
    <reaction evidence="6">
        <text>a di-trans,poly-cis-dolichyl diphosphate + H2O = a di-trans,poly-cis-dolichyl phosphate + phosphate + H(+)</text>
        <dbReference type="Rhea" id="RHEA:14385"/>
        <dbReference type="Rhea" id="RHEA-COMP:19498"/>
        <dbReference type="Rhea" id="RHEA-COMP:19506"/>
        <dbReference type="ChEBI" id="CHEBI:15377"/>
        <dbReference type="ChEBI" id="CHEBI:15378"/>
        <dbReference type="ChEBI" id="CHEBI:43474"/>
        <dbReference type="ChEBI" id="CHEBI:57497"/>
        <dbReference type="ChEBI" id="CHEBI:57683"/>
        <dbReference type="EC" id="3.6.1.43"/>
    </reaction>
</comment>
<dbReference type="SUPFAM" id="SSF53927">
    <property type="entry name" value="Cytidine deaminase-like"/>
    <property type="match status" value="1"/>
</dbReference>
<keyword evidence="4 6" id="KW-1133">Transmembrane helix</keyword>
<evidence type="ECO:0000256" key="7">
    <source>
        <dbReference type="SAM" id="MobiDB-lite"/>
    </source>
</evidence>
<dbReference type="InterPro" id="IPR002125">
    <property type="entry name" value="CMP_dCMP_dom"/>
</dbReference>
<feature type="transmembrane region" description="Helical" evidence="6">
    <location>
        <begin position="270"/>
        <end position="289"/>
    </location>
</feature>
<dbReference type="Proteomes" id="UP001217754">
    <property type="component" value="Chromosome 8"/>
</dbReference>
<evidence type="ECO:0000256" key="3">
    <source>
        <dbReference type="ARBA" id="ARBA00022801"/>
    </source>
</evidence>
<feature type="transmembrane region" description="Helical" evidence="6">
    <location>
        <begin position="338"/>
        <end position="355"/>
    </location>
</feature>
<feature type="region of interest" description="Disordered" evidence="7">
    <location>
        <begin position="98"/>
        <end position="123"/>
    </location>
</feature>
<dbReference type="Gene3D" id="1.20.144.10">
    <property type="entry name" value="Phosphatidic acid phosphatase type 2/haloperoxidase"/>
    <property type="match status" value="1"/>
</dbReference>
<gene>
    <name evidence="9" type="ORF">MJAP1_003885</name>
</gene>
<evidence type="ECO:0000256" key="2">
    <source>
        <dbReference type="ARBA" id="ARBA00022692"/>
    </source>
</evidence>
<dbReference type="PROSITE" id="PS51747">
    <property type="entry name" value="CYT_DCMP_DEAMINASES_2"/>
    <property type="match status" value="1"/>
</dbReference>
<dbReference type="GO" id="GO:0005789">
    <property type="term" value="C:endoplasmic reticulum membrane"/>
    <property type="evidence" value="ECO:0007669"/>
    <property type="project" value="UniProtKB-SubCell"/>
</dbReference>
<dbReference type="InterPro" id="IPR016193">
    <property type="entry name" value="Cytidine_deaminase-like"/>
</dbReference>
<dbReference type="CDD" id="cd03382">
    <property type="entry name" value="PAP2_dolichyldiphosphatase"/>
    <property type="match status" value="1"/>
</dbReference>
<dbReference type="InterPro" id="IPR000326">
    <property type="entry name" value="PAP2/HPO"/>
</dbReference>
<dbReference type="InterPro" id="IPR036938">
    <property type="entry name" value="PAP2/HPO_sf"/>
</dbReference>
<dbReference type="SUPFAM" id="SSF48317">
    <property type="entry name" value="Acid phosphatase/Vanadium-dependent haloperoxidase"/>
    <property type="match status" value="1"/>
</dbReference>
<dbReference type="Pfam" id="PF01569">
    <property type="entry name" value="PAP2"/>
    <property type="match status" value="1"/>
</dbReference>
<evidence type="ECO:0000256" key="1">
    <source>
        <dbReference type="ARBA" id="ARBA00004141"/>
    </source>
</evidence>
<sequence length="676" mass="74408">MAKVESREGVLEPLPLQESVQPTPSSKCDKSESRTLKRWQSAFGSYAQKHSTLDKKEVASPPPLPIVPPPAEDLCMETVPRRKTSRIGLLKEYMRPAMRRHRSESHGIGGMKENVEHDAPPKPWIEVPSPTYLPLPDRRHARSRPHFVPYDRGAPLDVPQDIDLLEEVATPSVPHTLVKRLASPLALSSQGTETEWNTGTDPWGPTWSLITLSPVLALTVYVAVILQRRETTYINVLIGQIMCEVLNGKLKRRIQQKRPTDILGTGFGMPSSHSQFCGFFCAFWILHLLCHGPKKGTYARTLCMRQADRAVMMALVLALGVLTCYSRHYLLYHTAEQIFVGSSLGVAIGILYYMATERWPRTLPASSQLGRFRAFLYTNPVSRALRLRDSWSVWSDGSEEHTYDRFLDSISAAADPTARAPAFQGSNNAHLKMMLAALQEADHCEAVTTAFSVGCVIAAASASLEQPTEPLAGVDVLEPHALFTGFSRELPGNTHAEECALEKLVRYCGRTPEMRSSQAVAQAAGNAPLELIMYTTMEPCSERLSGNAPCVDRILRFNDKPPVTTAAWLAKAAQAALPGHGTSSLEHADRTLRPLRIQLVVQGVREPEDFVQCQGQRKLRDADIHVTSAAPKGAPGALGLSVPNLSSVSLRVRSGSATEWLEDVCLRMAKKGHESS</sequence>
<keyword evidence="3 6" id="KW-0378">Hydrolase</keyword>
<evidence type="ECO:0000256" key="5">
    <source>
        <dbReference type="ARBA" id="ARBA00023136"/>
    </source>
</evidence>
<evidence type="ECO:0000259" key="8">
    <source>
        <dbReference type="PROSITE" id="PS51747"/>
    </source>
</evidence>
<comment type="subcellular location">
    <subcellularLocation>
        <location evidence="6">Endoplasmic reticulum membrane</location>
        <topology evidence="6">Multi-pass membrane protein</topology>
    </subcellularLocation>
    <subcellularLocation>
        <location evidence="1">Membrane</location>
        <topology evidence="1">Multi-pass membrane protein</topology>
    </subcellularLocation>
</comment>
<feature type="compositionally biased region" description="Pro residues" evidence="7">
    <location>
        <begin position="60"/>
        <end position="71"/>
    </location>
</feature>
<dbReference type="InterPro" id="IPR039667">
    <property type="entry name" value="Dolichyldiphosphatase_PAP2"/>
</dbReference>
<keyword evidence="2 6" id="KW-0812">Transmembrane</keyword>
<keyword evidence="6" id="KW-0256">Endoplasmic reticulum</keyword>
<keyword evidence="5 6" id="KW-0472">Membrane</keyword>
<proteinExistence type="inferred from homology"/>
<feature type="transmembrane region" description="Helical" evidence="6">
    <location>
        <begin position="207"/>
        <end position="226"/>
    </location>
</feature>
<name>A0AAF0F6M9_9BASI</name>
<dbReference type="EC" id="3.6.1.43" evidence="6"/>
<evidence type="ECO:0000256" key="6">
    <source>
        <dbReference type="RuleBase" id="RU367078"/>
    </source>
</evidence>
<dbReference type="GO" id="GO:0047874">
    <property type="term" value="F:dolichyldiphosphatase activity"/>
    <property type="evidence" value="ECO:0007669"/>
    <property type="project" value="UniProtKB-UniRule"/>
</dbReference>
<feature type="compositionally biased region" description="Basic and acidic residues" evidence="7">
    <location>
        <begin position="1"/>
        <end position="10"/>
    </location>
</feature>
<reference evidence="9" key="1">
    <citation type="submission" date="2023-03" db="EMBL/GenBank/DDBJ databases">
        <title>Mating type loci evolution in Malassezia.</title>
        <authorList>
            <person name="Coelho M.A."/>
        </authorList>
    </citation>
    <scope>NUCLEOTIDE SEQUENCE</scope>
    <source>
        <strain evidence="9">CBS 9431</strain>
    </source>
</reference>
<dbReference type="RefSeq" id="XP_060123791.1">
    <property type="nucleotide sequence ID" value="XM_060267808.1"/>
</dbReference>
<comment type="function">
    <text evidence="6">Required for efficient N-glycosylation. Necessary for maintaining optimal levels of dolichol-linked oligosaccharides. Hydrolyzes dolichyl pyrophosphate at a very high rate and dolichyl monophosphate at a much lower rate. Does not act on phosphatidate.</text>
</comment>